<name>A0AAV3NVZ4_LITER</name>
<organism evidence="1 2">
    <name type="scientific">Lithospermum erythrorhizon</name>
    <name type="common">Purple gromwell</name>
    <name type="synonym">Lithospermum officinale var. erythrorhizon</name>
    <dbReference type="NCBI Taxonomy" id="34254"/>
    <lineage>
        <taxon>Eukaryota</taxon>
        <taxon>Viridiplantae</taxon>
        <taxon>Streptophyta</taxon>
        <taxon>Embryophyta</taxon>
        <taxon>Tracheophyta</taxon>
        <taxon>Spermatophyta</taxon>
        <taxon>Magnoliopsida</taxon>
        <taxon>eudicotyledons</taxon>
        <taxon>Gunneridae</taxon>
        <taxon>Pentapetalae</taxon>
        <taxon>asterids</taxon>
        <taxon>lamiids</taxon>
        <taxon>Boraginales</taxon>
        <taxon>Boraginaceae</taxon>
        <taxon>Boraginoideae</taxon>
        <taxon>Lithospermeae</taxon>
        <taxon>Lithospermum</taxon>
    </lineage>
</organism>
<protein>
    <submittedName>
        <fullName evidence="1">Uncharacterized protein</fullName>
    </submittedName>
</protein>
<dbReference type="SUPFAM" id="SSF55961">
    <property type="entry name" value="Bet v1-like"/>
    <property type="match status" value="1"/>
</dbReference>
<reference evidence="1 2" key="1">
    <citation type="submission" date="2024-01" db="EMBL/GenBank/DDBJ databases">
        <title>The complete chloroplast genome sequence of Lithospermum erythrorhizon: insights into the phylogenetic relationship among Boraginaceae species and the maternal lineages of purple gromwells.</title>
        <authorList>
            <person name="Okada T."/>
            <person name="Watanabe K."/>
        </authorList>
    </citation>
    <scope>NUCLEOTIDE SEQUENCE [LARGE SCALE GENOMIC DNA]</scope>
</reference>
<dbReference type="InterPro" id="IPR053249">
    <property type="entry name" value="LFS"/>
</dbReference>
<accession>A0AAV3NVZ4</accession>
<dbReference type="InterPro" id="IPR023393">
    <property type="entry name" value="START-like_dom_sf"/>
</dbReference>
<evidence type="ECO:0000313" key="2">
    <source>
        <dbReference type="Proteomes" id="UP001454036"/>
    </source>
</evidence>
<keyword evidence="2" id="KW-1185">Reference proteome</keyword>
<gene>
    <name evidence="1" type="ORF">LIER_03814</name>
</gene>
<evidence type="ECO:0000313" key="1">
    <source>
        <dbReference type="EMBL" id="GAA0143042.1"/>
    </source>
</evidence>
<dbReference type="Gene3D" id="3.30.530.20">
    <property type="match status" value="1"/>
</dbReference>
<dbReference type="GO" id="GO:0004864">
    <property type="term" value="F:protein phosphatase inhibitor activity"/>
    <property type="evidence" value="ECO:0007669"/>
    <property type="project" value="UniProtKB-ARBA"/>
</dbReference>
<dbReference type="Pfam" id="PF10604">
    <property type="entry name" value="Polyketide_cyc2"/>
    <property type="match status" value="1"/>
</dbReference>
<dbReference type="CDD" id="cd07821">
    <property type="entry name" value="PYR_PYL_RCAR_like"/>
    <property type="match status" value="1"/>
</dbReference>
<proteinExistence type="predicted"/>
<dbReference type="InterPro" id="IPR019587">
    <property type="entry name" value="Polyketide_cyclase/dehydratase"/>
</dbReference>
<dbReference type="AlphaFoldDB" id="A0AAV3NVZ4"/>
<dbReference type="EMBL" id="BAABME010000470">
    <property type="protein sequence ID" value="GAA0143042.1"/>
    <property type="molecule type" value="Genomic_DNA"/>
</dbReference>
<dbReference type="Proteomes" id="UP001454036">
    <property type="component" value="Unassembled WGS sequence"/>
</dbReference>
<dbReference type="PANTHER" id="PTHR33789:SF11">
    <property type="entry name" value="OS05G0202300 PROTEIN"/>
    <property type="match status" value="1"/>
</dbReference>
<dbReference type="PANTHER" id="PTHR33789">
    <property type="entry name" value="LACHRYMATORY-FACTOR SYNTHASE"/>
    <property type="match status" value="1"/>
</dbReference>
<comment type="caution">
    <text evidence="1">The sequence shown here is derived from an EMBL/GenBank/DDBJ whole genome shotgun (WGS) entry which is preliminary data.</text>
</comment>
<sequence length="168" mass="19407">MFFFLLFAKTPKAAPFNDSILSDKINATADKVWPLLEDFCNFYKYSPFNISFCTKGVPNRPGLVRFIAITGPPPLGGNSTVVLWEEHKLLTIDSRKRKLKYKLVDNNRLIRFYLPTFEVLRKGNGCQVRWAYRIDPVDEITPQDIRENFTEILAYIVASAERIFASTY</sequence>